<feature type="compositionally biased region" description="Polar residues" evidence="2">
    <location>
        <begin position="179"/>
        <end position="188"/>
    </location>
</feature>
<proteinExistence type="predicted"/>
<evidence type="ECO:0000313" key="4">
    <source>
        <dbReference type="EMBL" id="CDJ33885.1"/>
    </source>
</evidence>
<keyword evidence="1" id="KW-0175">Coiled coil</keyword>
<feature type="compositionally biased region" description="Basic and acidic residues" evidence="2">
    <location>
        <begin position="167"/>
        <end position="177"/>
    </location>
</feature>
<name>U6K7B5_9EIME</name>
<organism evidence="4 5">
    <name type="scientific">Eimeria mitis</name>
    <dbReference type="NCBI Taxonomy" id="44415"/>
    <lineage>
        <taxon>Eukaryota</taxon>
        <taxon>Sar</taxon>
        <taxon>Alveolata</taxon>
        <taxon>Apicomplexa</taxon>
        <taxon>Conoidasida</taxon>
        <taxon>Coccidia</taxon>
        <taxon>Eucoccidiorida</taxon>
        <taxon>Eimeriorina</taxon>
        <taxon>Eimeriidae</taxon>
        <taxon>Eimeria</taxon>
    </lineage>
</organism>
<feature type="signal peptide" evidence="3">
    <location>
        <begin position="1"/>
        <end position="21"/>
    </location>
</feature>
<evidence type="ECO:0000256" key="3">
    <source>
        <dbReference type="SAM" id="SignalP"/>
    </source>
</evidence>
<dbReference type="OrthoDB" id="348327at2759"/>
<feature type="compositionally biased region" description="Acidic residues" evidence="2">
    <location>
        <begin position="79"/>
        <end position="98"/>
    </location>
</feature>
<dbReference type="GeneID" id="25382943"/>
<protein>
    <submittedName>
        <fullName evidence="4">Uncharacterized protein</fullName>
    </submittedName>
</protein>
<feature type="compositionally biased region" description="Basic and acidic residues" evidence="2">
    <location>
        <begin position="103"/>
        <end position="115"/>
    </location>
</feature>
<dbReference type="AlphaFoldDB" id="U6K7B5"/>
<evidence type="ECO:0000256" key="1">
    <source>
        <dbReference type="SAM" id="Coils"/>
    </source>
</evidence>
<feature type="region of interest" description="Disordered" evidence="2">
    <location>
        <begin position="56"/>
        <end position="189"/>
    </location>
</feature>
<evidence type="ECO:0000313" key="5">
    <source>
        <dbReference type="Proteomes" id="UP000030744"/>
    </source>
</evidence>
<accession>U6K7B5</accession>
<gene>
    <name evidence="4" type="ORF">EMH_0086150</name>
</gene>
<dbReference type="RefSeq" id="XP_013356448.1">
    <property type="nucleotide sequence ID" value="XM_013500994.1"/>
</dbReference>
<dbReference type="Proteomes" id="UP000030744">
    <property type="component" value="Unassembled WGS sequence"/>
</dbReference>
<keyword evidence="5" id="KW-1185">Reference proteome</keyword>
<feature type="coiled-coil region" evidence="1">
    <location>
        <begin position="225"/>
        <end position="260"/>
    </location>
</feature>
<reference evidence="4" key="2">
    <citation type="submission" date="2013-10" db="EMBL/GenBank/DDBJ databases">
        <authorList>
            <person name="Aslett M."/>
        </authorList>
    </citation>
    <scope>NUCLEOTIDE SEQUENCE [LARGE SCALE GENOMIC DNA]</scope>
    <source>
        <strain evidence="4">Houghton</strain>
    </source>
</reference>
<feature type="chain" id="PRO_5004671252" evidence="3">
    <location>
        <begin position="22"/>
        <end position="312"/>
    </location>
</feature>
<keyword evidence="3" id="KW-0732">Signal</keyword>
<sequence>MYTRRSLCLLSLSLVFLSVSIERWIAAASDTKEEGEIPIDAAEDDAVDVADFDYESELNTKPPTEQVQEGKQQKKEIYGEDDLEGDAEQLLVDADELEATTTAKEEENNKQPATEEKEEDLEILQDEEELKDKEENMKFMVEPKLTTEENKENKENKENNTNNNNNSDKDTNKEKTKTPTMYNGQEVYTTDEDGVILDLSSLNKQEEHTSPNINEFIDKIPTFSKEKEEKKKRKAEAKKHKEMNNAVNIYEKEIKDFQLTQEKNKQRYKDFIENAEYNLQPPINPGIWKRLQHWYNTKMDKLVEKYGSDIND</sequence>
<feature type="compositionally biased region" description="Acidic residues" evidence="2">
    <location>
        <begin position="116"/>
        <end position="129"/>
    </location>
</feature>
<dbReference type="VEuPathDB" id="ToxoDB:EMH_0086150"/>
<evidence type="ECO:0000256" key="2">
    <source>
        <dbReference type="SAM" id="MobiDB-lite"/>
    </source>
</evidence>
<reference evidence="4" key="1">
    <citation type="submission" date="2013-10" db="EMBL/GenBank/DDBJ databases">
        <title>Genomic analysis of the causative agents of coccidiosis in chickens.</title>
        <authorList>
            <person name="Reid A.J."/>
            <person name="Blake D."/>
            <person name="Billington K."/>
            <person name="Browne H."/>
            <person name="Dunn M."/>
            <person name="Hung S."/>
            <person name="Kawahara F."/>
            <person name="Miranda-Saavedra D."/>
            <person name="Mourier T."/>
            <person name="Nagra H."/>
            <person name="Otto T.D."/>
            <person name="Rawlings N."/>
            <person name="Sanchez A."/>
            <person name="Sanders M."/>
            <person name="Subramaniam C."/>
            <person name="Tay Y."/>
            <person name="Dear P."/>
            <person name="Doerig C."/>
            <person name="Gruber A."/>
            <person name="Parkinson J."/>
            <person name="Shirley M."/>
            <person name="Wan K.L."/>
            <person name="Berriman M."/>
            <person name="Tomley F."/>
            <person name="Pain A."/>
        </authorList>
    </citation>
    <scope>NUCLEOTIDE SEQUENCE [LARGE SCALE GENOMIC DNA]</scope>
    <source>
        <strain evidence="4">Houghton</strain>
    </source>
</reference>
<dbReference type="EMBL" id="HG685771">
    <property type="protein sequence ID" value="CDJ33885.1"/>
    <property type="molecule type" value="Genomic_DNA"/>
</dbReference>
<feature type="compositionally biased region" description="Basic and acidic residues" evidence="2">
    <location>
        <begin position="145"/>
        <end position="158"/>
    </location>
</feature>